<proteinExistence type="predicted"/>
<reference evidence="3" key="3">
    <citation type="submission" date="2015-06" db="UniProtKB">
        <authorList>
            <consortium name="EnsemblMetazoa"/>
        </authorList>
    </citation>
    <scope>IDENTIFICATION</scope>
</reference>
<accession>T1F184</accession>
<feature type="region of interest" description="Disordered" evidence="1">
    <location>
        <begin position="98"/>
        <end position="124"/>
    </location>
</feature>
<name>T1F184_HELRO</name>
<dbReference type="RefSeq" id="XP_009013079.1">
    <property type="nucleotide sequence ID" value="XM_009014831.1"/>
</dbReference>
<keyword evidence="4" id="KW-1185">Reference proteome</keyword>
<dbReference type="GeneID" id="20202584"/>
<reference evidence="4" key="1">
    <citation type="submission" date="2012-12" db="EMBL/GenBank/DDBJ databases">
        <authorList>
            <person name="Hellsten U."/>
            <person name="Grimwood J."/>
            <person name="Chapman J.A."/>
            <person name="Shapiro H."/>
            <person name="Aerts A."/>
            <person name="Otillar R.P."/>
            <person name="Terry A.Y."/>
            <person name="Boore J.L."/>
            <person name="Simakov O."/>
            <person name="Marletaz F."/>
            <person name="Cho S.-J."/>
            <person name="Edsinger-Gonzales E."/>
            <person name="Havlak P."/>
            <person name="Kuo D.-H."/>
            <person name="Larsson T."/>
            <person name="Lv J."/>
            <person name="Arendt D."/>
            <person name="Savage R."/>
            <person name="Osoegawa K."/>
            <person name="de Jong P."/>
            <person name="Lindberg D.R."/>
            <person name="Seaver E.C."/>
            <person name="Weisblat D.A."/>
            <person name="Putnam N.H."/>
            <person name="Grigoriev I.V."/>
            <person name="Rokhsar D.S."/>
        </authorList>
    </citation>
    <scope>NUCLEOTIDE SEQUENCE</scope>
</reference>
<feature type="compositionally biased region" description="Polar residues" evidence="1">
    <location>
        <begin position="98"/>
        <end position="108"/>
    </location>
</feature>
<feature type="compositionally biased region" description="Low complexity" evidence="1">
    <location>
        <begin position="109"/>
        <end position="124"/>
    </location>
</feature>
<evidence type="ECO:0000313" key="4">
    <source>
        <dbReference type="Proteomes" id="UP000015101"/>
    </source>
</evidence>
<dbReference type="EMBL" id="AMQM01003158">
    <property type="status" value="NOT_ANNOTATED_CDS"/>
    <property type="molecule type" value="Genomic_DNA"/>
</dbReference>
<evidence type="ECO:0000313" key="2">
    <source>
        <dbReference type="EMBL" id="ESO09057.1"/>
    </source>
</evidence>
<dbReference type="CTD" id="20202584"/>
<dbReference type="HOGENOM" id="CLU_1130134_0_0_1"/>
<dbReference type="Proteomes" id="UP000015101">
    <property type="component" value="Unassembled WGS sequence"/>
</dbReference>
<dbReference type="EMBL" id="KB096023">
    <property type="protein sequence ID" value="ESO09057.1"/>
    <property type="molecule type" value="Genomic_DNA"/>
</dbReference>
<dbReference type="AlphaFoldDB" id="T1F184"/>
<protein>
    <submittedName>
        <fullName evidence="2 3">Uncharacterized protein</fullName>
    </submittedName>
</protein>
<evidence type="ECO:0000313" key="3">
    <source>
        <dbReference type="EnsemblMetazoa" id="HelroP168993"/>
    </source>
</evidence>
<dbReference type="InParanoid" id="T1F184"/>
<sequence>MDLATEDISVFNNFNINKPQDGFFKHLHISTSDLELSESLEETRKDENWIEDEDSLNSSLFDITGIGKSFYICNDLATNNFNSFLSSWTVSAIESSESRINPSNDSVNTSIWSSTERTSTTTSNSSNNFEIFRTLTSTESLDFSLLDRRDSVSEIRSFFNLSAFVTEKNRSDVEEPAVYRPCMEASENSKNPMCDISNFVQIEKHSIYNNSQHITKSNWNNSKCLTLYISTHTAHEELSRGGFRQL</sequence>
<dbReference type="KEGG" id="hro:HELRODRAFT_168993"/>
<evidence type="ECO:0000256" key="1">
    <source>
        <dbReference type="SAM" id="MobiDB-lite"/>
    </source>
</evidence>
<reference evidence="2 4" key="2">
    <citation type="journal article" date="2013" name="Nature">
        <title>Insights into bilaterian evolution from three spiralian genomes.</title>
        <authorList>
            <person name="Simakov O."/>
            <person name="Marletaz F."/>
            <person name="Cho S.J."/>
            <person name="Edsinger-Gonzales E."/>
            <person name="Havlak P."/>
            <person name="Hellsten U."/>
            <person name="Kuo D.H."/>
            <person name="Larsson T."/>
            <person name="Lv J."/>
            <person name="Arendt D."/>
            <person name="Savage R."/>
            <person name="Osoegawa K."/>
            <person name="de Jong P."/>
            <person name="Grimwood J."/>
            <person name="Chapman J.A."/>
            <person name="Shapiro H."/>
            <person name="Aerts A."/>
            <person name="Otillar R.P."/>
            <person name="Terry A.Y."/>
            <person name="Boore J.L."/>
            <person name="Grigoriev I.V."/>
            <person name="Lindberg D.R."/>
            <person name="Seaver E.C."/>
            <person name="Weisblat D.A."/>
            <person name="Putnam N.H."/>
            <person name="Rokhsar D.S."/>
        </authorList>
    </citation>
    <scope>NUCLEOTIDE SEQUENCE</scope>
</reference>
<gene>
    <name evidence="3" type="primary">20202584</name>
    <name evidence="2" type="ORF">HELRODRAFT_168993</name>
</gene>
<organism evidence="3 4">
    <name type="scientific">Helobdella robusta</name>
    <name type="common">Californian leech</name>
    <dbReference type="NCBI Taxonomy" id="6412"/>
    <lineage>
        <taxon>Eukaryota</taxon>
        <taxon>Metazoa</taxon>
        <taxon>Spiralia</taxon>
        <taxon>Lophotrochozoa</taxon>
        <taxon>Annelida</taxon>
        <taxon>Clitellata</taxon>
        <taxon>Hirudinea</taxon>
        <taxon>Rhynchobdellida</taxon>
        <taxon>Glossiphoniidae</taxon>
        <taxon>Helobdella</taxon>
    </lineage>
</organism>
<dbReference type="EnsemblMetazoa" id="HelroT168993">
    <property type="protein sequence ID" value="HelroP168993"/>
    <property type="gene ID" value="HelroG168993"/>
</dbReference>